<feature type="compositionally biased region" description="Acidic residues" evidence="4">
    <location>
        <begin position="730"/>
        <end position="763"/>
    </location>
</feature>
<feature type="compositionally biased region" description="Acidic residues" evidence="4">
    <location>
        <begin position="79"/>
        <end position="100"/>
    </location>
</feature>
<keyword evidence="3" id="KW-0418">Kinase</keyword>
<evidence type="ECO:0000313" key="6">
    <source>
        <dbReference type="Proteomes" id="UP000288216"/>
    </source>
</evidence>
<dbReference type="STRING" id="75743.A0A401P5R0"/>
<dbReference type="InterPro" id="IPR000850">
    <property type="entry name" value="Adenylat/UMP-CMP_kin"/>
</dbReference>
<dbReference type="AlphaFoldDB" id="A0A401P5R0"/>
<dbReference type="SUPFAM" id="SSF52540">
    <property type="entry name" value="P-loop containing nucleoside triphosphate hydrolases"/>
    <property type="match status" value="2"/>
</dbReference>
<dbReference type="GO" id="GO:0019205">
    <property type="term" value="F:nucleobase-containing compound kinase activity"/>
    <property type="evidence" value="ECO:0007669"/>
    <property type="project" value="InterPro"/>
</dbReference>
<proteinExistence type="predicted"/>
<evidence type="ECO:0000256" key="1">
    <source>
        <dbReference type="ARBA" id="ARBA00022679"/>
    </source>
</evidence>
<protein>
    <submittedName>
        <fullName evidence="5">Uncharacterized protein</fullName>
    </submittedName>
</protein>
<name>A0A401P5R0_SCYTO</name>
<keyword evidence="2" id="KW-0547">Nucleotide-binding</keyword>
<dbReference type="GO" id="GO:0006139">
    <property type="term" value="P:nucleobase-containing compound metabolic process"/>
    <property type="evidence" value="ECO:0007669"/>
    <property type="project" value="InterPro"/>
</dbReference>
<dbReference type="OMA" id="WKCEFIN"/>
<feature type="region of interest" description="Disordered" evidence="4">
    <location>
        <begin position="55"/>
        <end position="103"/>
    </location>
</feature>
<gene>
    <name evidence="5" type="ORF">scyTo_0010404</name>
</gene>
<dbReference type="OrthoDB" id="439792at2759"/>
<feature type="compositionally biased region" description="Polar residues" evidence="4">
    <location>
        <begin position="608"/>
        <end position="624"/>
    </location>
</feature>
<evidence type="ECO:0000256" key="2">
    <source>
        <dbReference type="ARBA" id="ARBA00022741"/>
    </source>
</evidence>
<dbReference type="GO" id="GO:0005524">
    <property type="term" value="F:ATP binding"/>
    <property type="evidence" value="ECO:0007669"/>
    <property type="project" value="InterPro"/>
</dbReference>
<evidence type="ECO:0000313" key="5">
    <source>
        <dbReference type="EMBL" id="GCB68491.1"/>
    </source>
</evidence>
<reference evidence="5 6" key="1">
    <citation type="journal article" date="2018" name="Nat. Ecol. Evol.">
        <title>Shark genomes provide insights into elasmobranch evolution and the origin of vertebrates.</title>
        <authorList>
            <person name="Hara Y"/>
            <person name="Yamaguchi K"/>
            <person name="Onimaru K"/>
            <person name="Kadota M"/>
            <person name="Koyanagi M"/>
            <person name="Keeley SD"/>
            <person name="Tatsumi K"/>
            <person name="Tanaka K"/>
            <person name="Motone F"/>
            <person name="Kageyama Y"/>
            <person name="Nozu R"/>
            <person name="Adachi N"/>
            <person name="Nishimura O"/>
            <person name="Nakagawa R"/>
            <person name="Tanegashima C"/>
            <person name="Kiyatake I"/>
            <person name="Matsumoto R"/>
            <person name="Murakumo K"/>
            <person name="Nishida K"/>
            <person name="Terakita A"/>
            <person name="Kuratani S"/>
            <person name="Sato K"/>
            <person name="Hyodo S Kuraku.S."/>
        </authorList>
    </citation>
    <scope>NUCLEOTIDE SEQUENCE [LARGE SCALE GENOMIC DNA]</scope>
</reference>
<feature type="compositionally biased region" description="Basic and acidic residues" evidence="4">
    <location>
        <begin position="555"/>
        <end position="564"/>
    </location>
</feature>
<accession>A0A401P5R0</accession>
<dbReference type="EMBL" id="BFAA01004479">
    <property type="protein sequence ID" value="GCB68491.1"/>
    <property type="molecule type" value="Genomic_DNA"/>
</dbReference>
<dbReference type="Gene3D" id="3.40.50.300">
    <property type="entry name" value="P-loop containing nucleotide triphosphate hydrolases"/>
    <property type="match status" value="3"/>
</dbReference>
<keyword evidence="1" id="KW-0808">Transferase</keyword>
<dbReference type="Proteomes" id="UP000288216">
    <property type="component" value="Unassembled WGS sequence"/>
</dbReference>
<dbReference type="InterPro" id="IPR027417">
    <property type="entry name" value="P-loop_NTPase"/>
</dbReference>
<feature type="region of interest" description="Disordered" evidence="4">
    <location>
        <begin position="730"/>
        <end position="767"/>
    </location>
</feature>
<feature type="non-terminal residue" evidence="5">
    <location>
        <position position="1"/>
    </location>
</feature>
<feature type="region of interest" description="Disordered" evidence="4">
    <location>
        <begin position="372"/>
        <end position="402"/>
    </location>
</feature>
<feature type="compositionally biased region" description="Basic and acidic residues" evidence="4">
    <location>
        <begin position="60"/>
        <end position="78"/>
    </location>
</feature>
<evidence type="ECO:0000256" key="3">
    <source>
        <dbReference type="ARBA" id="ARBA00022777"/>
    </source>
</evidence>
<feature type="region of interest" description="Disordered" evidence="4">
    <location>
        <begin position="555"/>
        <end position="661"/>
    </location>
</feature>
<keyword evidence="6" id="KW-1185">Reference proteome</keyword>
<dbReference type="PANTHER" id="PTHR23359">
    <property type="entry name" value="NUCLEOTIDE KINASE"/>
    <property type="match status" value="1"/>
</dbReference>
<sequence>YVLCDFPTLSENYLNIPEQIQLLKSLPLKPDFIINIKCPDHDLCERVSGQRQDPLTGKIYPREQWDPEKVEKEKIKGETEEEENDEEEEMTEELEEEETAEGGMSLAARLVRRPEDLLSTIEKYVAMYKDKMLRLLEDYMTDHDHQNLIELDGNKKTNEIFMSVMYKLEFLGLQPAALVQRLQDDEEEETPEEIDDEDLFRSVAALKRTAPGYRWRRSKWGRACPVSLFEGNLVMGKLQFAASYLDKMYFLSSEETLKKFISNPRPYLLPPQPRPPCKVAILGPKSTGKTTLCKLIAQKYDAKILDMFQLLEPQRQKLKFDNIEQARTDTLVSAILTVRNKLEKTMLEEYAQAEFERQAASPVSLDSAVIAEEDEEGDNESKGRATEENAQLPPVLPSENPKIMEDSTKVPFDIEAVKAQLKIPDVTEDHPEVQEILNKAVQKAMEAPLELPMNAYMDALIKAISEISEERQVKNPDYPVAGGWVLDDFPERMDHCKVMIELGFAPDNIFLLSNAVNDGHFLLNRLYNLNKDLIEVKMLHRLKELAEKSKLDKQAMLEASREAESQQMESQETKGENEADEEMNEPTLSKSDILTPEAQPSAEIVQSEPDQQSPIENVPQSESATEPEPEIKLEPVPPAEAEPELEPEITLPEVPEGGYPEGQEMNYYRRIIAEYINSRNGIEGALTTTMYKILEIAEKTPEALLEEVIHIMEKPFKYYGWELSGADLDEEEEDAEAMADEAVEEEGEEEEEEEEGEEEENEDIPQRKYRVLGESKHYCPVALEENFVLFPGDQEIAARYREKYYYFSNPDAREKFFKNPEEYLNKNEPLESPPLRLFIFGPKGSGKTMHSRWLANKLGIFHIQFTELLQEYLFPKFKKKIGPEYDDEPTEEELAEMATIVALERGEQPEDIEVATEEKQEV</sequence>
<evidence type="ECO:0000256" key="4">
    <source>
        <dbReference type="SAM" id="MobiDB-lite"/>
    </source>
</evidence>
<organism evidence="5 6">
    <name type="scientific">Scyliorhinus torazame</name>
    <name type="common">Cloudy catshark</name>
    <name type="synonym">Catulus torazame</name>
    <dbReference type="NCBI Taxonomy" id="75743"/>
    <lineage>
        <taxon>Eukaryota</taxon>
        <taxon>Metazoa</taxon>
        <taxon>Chordata</taxon>
        <taxon>Craniata</taxon>
        <taxon>Vertebrata</taxon>
        <taxon>Chondrichthyes</taxon>
        <taxon>Elasmobranchii</taxon>
        <taxon>Galeomorphii</taxon>
        <taxon>Galeoidea</taxon>
        <taxon>Carcharhiniformes</taxon>
        <taxon>Scyliorhinidae</taxon>
        <taxon>Scyliorhinus</taxon>
    </lineage>
</organism>
<comment type="caution">
    <text evidence="5">The sequence shown here is derived from an EMBL/GenBank/DDBJ whole genome shotgun (WGS) entry which is preliminary data.</text>
</comment>